<dbReference type="GO" id="GO:0006511">
    <property type="term" value="P:ubiquitin-dependent protein catabolic process"/>
    <property type="evidence" value="ECO:0007669"/>
    <property type="project" value="InterPro"/>
</dbReference>
<dbReference type="Proteomes" id="UP000220158">
    <property type="component" value="Chromosome 11"/>
</dbReference>
<dbReference type="OrthoDB" id="27073at2759"/>
<dbReference type="InterPro" id="IPR019559">
    <property type="entry name" value="Cullin_neddylation_domain"/>
</dbReference>
<gene>
    <name evidence="6" type="ORF">PRELSG_1118500</name>
</gene>
<dbReference type="EMBL" id="LN835306">
    <property type="protein sequence ID" value="CRH00839.1"/>
    <property type="molecule type" value="Genomic_DNA"/>
</dbReference>
<dbReference type="PROSITE" id="PS50069">
    <property type="entry name" value="CULLIN_2"/>
    <property type="match status" value="1"/>
</dbReference>
<dbReference type="InterPro" id="IPR036317">
    <property type="entry name" value="Cullin_homology_sf"/>
</dbReference>
<dbReference type="OMA" id="LCHEQMR"/>
<dbReference type="KEGG" id="prel:PRELSG_1118500"/>
<keyword evidence="4" id="KW-0175">Coiled coil</keyword>
<dbReference type="Gene3D" id="1.20.1310.10">
    <property type="entry name" value="Cullin Repeats"/>
    <property type="match status" value="2"/>
</dbReference>
<dbReference type="InterPro" id="IPR016159">
    <property type="entry name" value="Cullin_repeat-like_dom_sf"/>
</dbReference>
<evidence type="ECO:0000256" key="4">
    <source>
        <dbReference type="SAM" id="Coils"/>
    </source>
</evidence>
<dbReference type="InterPro" id="IPR036390">
    <property type="entry name" value="WH_DNA-bd_sf"/>
</dbReference>
<dbReference type="SUPFAM" id="SSF46785">
    <property type="entry name" value="Winged helix' DNA-binding domain"/>
    <property type="match status" value="1"/>
</dbReference>
<dbReference type="SUPFAM" id="SSF74788">
    <property type="entry name" value="Cullin repeat-like"/>
    <property type="match status" value="1"/>
</dbReference>
<dbReference type="VEuPathDB" id="PlasmoDB:PRELSG_1118500"/>
<dbReference type="RefSeq" id="XP_028533841.1">
    <property type="nucleotide sequence ID" value="XM_028677454.1"/>
</dbReference>
<dbReference type="InterPro" id="IPR036388">
    <property type="entry name" value="WH-like_DNA-bd_sf"/>
</dbReference>
<dbReference type="InterPro" id="IPR016158">
    <property type="entry name" value="Cullin_homology"/>
</dbReference>
<dbReference type="InterPro" id="IPR059120">
    <property type="entry name" value="Cullin-like_AB"/>
</dbReference>
<evidence type="ECO:0000259" key="5">
    <source>
        <dbReference type="PROSITE" id="PS50069"/>
    </source>
</evidence>
<evidence type="ECO:0000256" key="1">
    <source>
        <dbReference type="ARBA" id="ARBA00006019"/>
    </source>
</evidence>
<dbReference type="GO" id="GO:0031625">
    <property type="term" value="F:ubiquitin protein ligase binding"/>
    <property type="evidence" value="ECO:0007669"/>
    <property type="project" value="InterPro"/>
</dbReference>
<dbReference type="GeneID" id="39736963"/>
<comment type="similarity">
    <text evidence="1 2 3">Belongs to the cullin family.</text>
</comment>
<evidence type="ECO:0000256" key="3">
    <source>
        <dbReference type="RuleBase" id="RU003829"/>
    </source>
</evidence>
<name>A0A1J1H7B6_PLARL</name>
<keyword evidence="7" id="KW-1185">Reference proteome</keyword>
<dbReference type="PANTHER" id="PTHR11932">
    <property type="entry name" value="CULLIN"/>
    <property type="match status" value="1"/>
</dbReference>
<dbReference type="SMART" id="SM00884">
    <property type="entry name" value="Cullin_Nedd8"/>
    <property type="match status" value="1"/>
</dbReference>
<proteinExistence type="inferred from homology"/>
<evidence type="ECO:0000256" key="2">
    <source>
        <dbReference type="PROSITE-ProRule" id="PRU00330"/>
    </source>
</evidence>
<dbReference type="InterPro" id="IPR045093">
    <property type="entry name" value="Cullin"/>
</dbReference>
<feature type="domain" description="Cullin family profile" evidence="5">
    <location>
        <begin position="633"/>
        <end position="874"/>
    </location>
</feature>
<accession>A0A1J1H7B6</accession>
<dbReference type="Pfam" id="PF00888">
    <property type="entry name" value="Cullin"/>
    <property type="match status" value="1"/>
</dbReference>
<evidence type="ECO:0000313" key="7">
    <source>
        <dbReference type="Proteomes" id="UP000220158"/>
    </source>
</evidence>
<dbReference type="Gene3D" id="1.10.10.10">
    <property type="entry name" value="Winged helix-like DNA-binding domain superfamily/Winged helix DNA-binding domain"/>
    <property type="match status" value="1"/>
</dbReference>
<organism evidence="6 7">
    <name type="scientific">Plasmodium relictum</name>
    <dbReference type="NCBI Taxonomy" id="85471"/>
    <lineage>
        <taxon>Eukaryota</taxon>
        <taxon>Sar</taxon>
        <taxon>Alveolata</taxon>
        <taxon>Apicomplexa</taxon>
        <taxon>Aconoidasida</taxon>
        <taxon>Haemosporida</taxon>
        <taxon>Plasmodiidae</taxon>
        <taxon>Plasmodium</taxon>
        <taxon>Plasmodium (Haemamoeba)</taxon>
    </lineage>
</organism>
<dbReference type="AlphaFoldDB" id="A0A1J1H7B6"/>
<protein>
    <submittedName>
        <fullName evidence="6">Cullin-like protein, putative</fullName>
    </submittedName>
</protein>
<dbReference type="Pfam" id="PF26557">
    <property type="entry name" value="Cullin_AB"/>
    <property type="match status" value="1"/>
</dbReference>
<dbReference type="Gene3D" id="3.30.230.130">
    <property type="entry name" value="Cullin, Chain C, Domain 2"/>
    <property type="match status" value="1"/>
</dbReference>
<feature type="coiled-coil region" evidence="4">
    <location>
        <begin position="221"/>
        <end position="249"/>
    </location>
</feature>
<dbReference type="InterPro" id="IPR001373">
    <property type="entry name" value="Cullin_N"/>
</dbReference>
<evidence type="ECO:0000313" key="6">
    <source>
        <dbReference type="EMBL" id="CRH00839.1"/>
    </source>
</evidence>
<dbReference type="SMART" id="SM00182">
    <property type="entry name" value="CULLIN"/>
    <property type="match status" value="1"/>
</dbReference>
<sequence length="995" mass="119440">MDPNACRNFPVFYIKNKESVTIDNDVLSLSIKRFEEYINTCFSCLPYNELKSDNDSKFLIENFCEFFVFYNCDTIICSIIEKNCTIKTVDFFEKLEVKINNNEFKNGEDFLKFFTCIWDNFTSVIIHISDVLKSFSSYNKITCSNFYSPSYIFNELWRKYTNDFVNIKNYMIASVCEYLKWDKIYCEQNFYEYICMNIYDNSADINRNIDNIIDNSHINKRKNCSNLLKNEENKIRENDQNNLEQKEREVSNSCSFYSEPIKKENNTTNKINIKNNNDIDNMKNKKVLKINDKLLSMSLKIIDILGLYEEFEKAYTNETYMYYKEKIEYNCKHKLKTADGKDDDNYDLPIEIENYLCHEQMRSHKFLKEETEISILKMLKDLLIVEHKDILFRDSYIKYCIIFEKYDPLRILYLFSINLNTSDEFCNLFFNSVEALGVELINDLISKRNNINLLNESIIDLINFKLNIDRIIIMPFRYSTIFMKKWKEVFEHFLNKGMYAENYIPVILSIYLNNLLMMYNACIKKLRKYYLLNKKLMNEKNIKDDIIFEKKWNRYYNGEVTDNDGHYTITTDSDNLFAIKKYLKKRKKKRSVFDLNINNSNLDEIDQYLFKIEKLFKKYHEIGKNIMNIITIILSLFRYISDKEKFEKYYRTFMCKRLINDSNFNIILDIKVFKTLKKECGAQFTKKIEIILRDMKFTSKAMLKFYQDLPDNSIQLLKRKRYSVNIIFNESWEYENIENNIIYPQMIKLCNDFFFEFYRKCNKAKNIQFLPSLGLCTLKVNFGKIKKKYMNLQDNINNFDKNDNTHDKNFCDSNLKSNSITNYKKKKKFQFTVTILQAIVLLLFNEKYEYNIDEIKNLTGIPNENIIRYLKPLYSLEETNILIYDEINQTFKLNFSFRSNKKYLIVNYSDIIYKDHSVIPALTQEDNELEDKSLHIDAAIVKYLKTNGKSSERKICTFVKEKMNISSNEQIKNRITSLLNREFIFFKNNAYYYEV</sequence>
<reference evidence="6 7" key="1">
    <citation type="submission" date="2015-04" db="EMBL/GenBank/DDBJ databases">
        <authorList>
            <consortium name="Pathogen Informatics"/>
        </authorList>
    </citation>
    <scope>NUCLEOTIDE SEQUENCE [LARGE SCALE GENOMIC DNA]</scope>
    <source>
        <strain evidence="6 7">SGS1</strain>
    </source>
</reference>
<dbReference type="SUPFAM" id="SSF75632">
    <property type="entry name" value="Cullin homology domain"/>
    <property type="match status" value="1"/>
</dbReference>